<sequence>MKYYLGLDVGGTNFAAGIIDENYRVIEKISVPAGAGRSIEEITEDMANVSLEVVKKAGVDISDFTSWGIGMPSFVNPRTNLLVHANCFGWKNVPIYSYLERHIPLPIYIENDANCAALGETLAGGAKGYENVLMLTLGTGLGGGIILNKKIYAGADMMGAELGHTKLVYNGAACTCGQYGCAEAYCSATALIRQAKEALERDPESLMVRLCDGDISKLEAKTVFDAMKQGDDTARQVIEQYIDYLSCAISSFVVIFRPEIIILGGGVANAGEILRRPLQERLLVNTYAGSEIGVPDIKIAECGNDAGLIGAAMLEKYGMNRNQK</sequence>
<dbReference type="Gene3D" id="3.30.420.40">
    <property type="match status" value="2"/>
</dbReference>
<dbReference type="EMBL" id="JACOPF010000006">
    <property type="protein sequence ID" value="MBC5690580.1"/>
    <property type="molecule type" value="Genomic_DNA"/>
</dbReference>
<organism evidence="2 3">
    <name type="scientific">Mediterraneibacter hominis</name>
    <dbReference type="NCBI Taxonomy" id="2763054"/>
    <lineage>
        <taxon>Bacteria</taxon>
        <taxon>Bacillati</taxon>
        <taxon>Bacillota</taxon>
        <taxon>Clostridia</taxon>
        <taxon>Lachnospirales</taxon>
        <taxon>Lachnospiraceae</taxon>
        <taxon>Mediterraneibacter</taxon>
    </lineage>
</organism>
<evidence type="ECO:0000313" key="2">
    <source>
        <dbReference type="EMBL" id="MBC5690580.1"/>
    </source>
</evidence>
<proteinExistence type="inferred from homology"/>
<name>A0A923LKN5_9FIRM</name>
<dbReference type="PANTHER" id="PTHR18964:SF149">
    <property type="entry name" value="BIFUNCTIONAL UDP-N-ACETYLGLUCOSAMINE 2-EPIMERASE_N-ACETYLMANNOSAMINE KINASE"/>
    <property type="match status" value="1"/>
</dbReference>
<comment type="similarity">
    <text evidence="1">Belongs to the ROK (NagC/XylR) family.</text>
</comment>
<dbReference type="InterPro" id="IPR049874">
    <property type="entry name" value="ROK_cs"/>
</dbReference>
<dbReference type="PROSITE" id="PS01125">
    <property type="entry name" value="ROK"/>
    <property type="match status" value="1"/>
</dbReference>
<dbReference type="Pfam" id="PF00480">
    <property type="entry name" value="ROK"/>
    <property type="match status" value="1"/>
</dbReference>
<dbReference type="Proteomes" id="UP000652477">
    <property type="component" value="Unassembled WGS sequence"/>
</dbReference>
<evidence type="ECO:0000256" key="1">
    <source>
        <dbReference type="ARBA" id="ARBA00006479"/>
    </source>
</evidence>
<dbReference type="SUPFAM" id="SSF53067">
    <property type="entry name" value="Actin-like ATPase domain"/>
    <property type="match status" value="1"/>
</dbReference>
<comment type="caution">
    <text evidence="2">The sequence shown here is derived from an EMBL/GenBank/DDBJ whole genome shotgun (WGS) entry which is preliminary data.</text>
</comment>
<keyword evidence="3" id="KW-1185">Reference proteome</keyword>
<gene>
    <name evidence="2" type="ORF">H8S37_16840</name>
</gene>
<reference evidence="2" key="1">
    <citation type="submission" date="2020-08" db="EMBL/GenBank/DDBJ databases">
        <title>Genome public.</title>
        <authorList>
            <person name="Liu C."/>
            <person name="Sun Q."/>
        </authorList>
    </citation>
    <scope>NUCLEOTIDE SEQUENCE</scope>
    <source>
        <strain evidence="2">NSJ-55</strain>
    </source>
</reference>
<dbReference type="PANTHER" id="PTHR18964">
    <property type="entry name" value="ROK (REPRESSOR, ORF, KINASE) FAMILY"/>
    <property type="match status" value="1"/>
</dbReference>
<evidence type="ECO:0000313" key="3">
    <source>
        <dbReference type="Proteomes" id="UP000652477"/>
    </source>
</evidence>
<dbReference type="RefSeq" id="WP_186877233.1">
    <property type="nucleotide sequence ID" value="NZ_JACOPF010000006.1"/>
</dbReference>
<dbReference type="AlphaFoldDB" id="A0A923LKN5"/>
<dbReference type="InterPro" id="IPR043129">
    <property type="entry name" value="ATPase_NBD"/>
</dbReference>
<dbReference type="InterPro" id="IPR000600">
    <property type="entry name" value="ROK"/>
</dbReference>
<protein>
    <submittedName>
        <fullName evidence="2">ROK family protein</fullName>
    </submittedName>
</protein>
<accession>A0A923LKN5</accession>